<feature type="short sequence motif" description="HXTX 1" evidence="2">
    <location>
        <begin position="42"/>
        <end position="45"/>
    </location>
</feature>
<feature type="active site" description="Proton acceptor" evidence="2">
    <location>
        <position position="126"/>
    </location>
</feature>
<dbReference type="PANTHER" id="PTHR35561:SF1">
    <property type="entry name" value="RNA 2',3'-CYCLIC PHOSPHODIESTERASE"/>
    <property type="match status" value="1"/>
</dbReference>
<evidence type="ECO:0000256" key="1">
    <source>
        <dbReference type="ARBA" id="ARBA00022801"/>
    </source>
</evidence>
<dbReference type="EMBL" id="VDEQ01000367">
    <property type="protein sequence ID" value="MQS39828.1"/>
    <property type="molecule type" value="Genomic_DNA"/>
</dbReference>
<evidence type="ECO:0000313" key="3">
    <source>
        <dbReference type="EMBL" id="MQS39828.1"/>
    </source>
</evidence>
<sequence length="188" mass="20240">MRLFAAVLPPVEAVAELGVTVDRLRTLPGSDGLRWTGRAGWHLTLAFMGEVDEGLLPELRVRLARAAGRTAPFPLRIRGGGHFGHRALWAGAAGGLDELRLLAERSDAAARRAGVAMTEHRRYLAHLTLARSRAEADLGPCLAELSGFEGTPWEVTELALVRSDPPVPGVPGARPRYGMVDSWPLGRS</sequence>
<dbReference type="RefSeq" id="WP_153487326.1">
    <property type="nucleotide sequence ID" value="NZ_VDEQ01000367.1"/>
</dbReference>
<keyword evidence="1 2" id="KW-0378">Hydrolase</keyword>
<dbReference type="PANTHER" id="PTHR35561">
    <property type="entry name" value="RNA 2',3'-CYCLIC PHOSPHODIESTERASE"/>
    <property type="match status" value="1"/>
</dbReference>
<comment type="caution">
    <text evidence="3">The sequence shown here is derived from an EMBL/GenBank/DDBJ whole genome shotgun (WGS) entry which is preliminary data.</text>
</comment>
<name>A0ABW9P2V3_9ACTN</name>
<feature type="short sequence motif" description="HXTX 2" evidence="2">
    <location>
        <begin position="126"/>
        <end position="129"/>
    </location>
</feature>
<comment type="function">
    <text evidence="2">Hydrolyzes RNA 2',3'-cyclic phosphodiester to an RNA 2'-phosphomonoester.</text>
</comment>
<dbReference type="Gene3D" id="3.90.1140.10">
    <property type="entry name" value="Cyclic phosphodiesterase"/>
    <property type="match status" value="1"/>
</dbReference>
<comment type="catalytic activity">
    <reaction evidence="2">
        <text>a 3'-end 2',3'-cyclophospho-ribonucleotide-RNA + H2O = a 3'-end 2'-phospho-ribonucleotide-RNA + H(+)</text>
        <dbReference type="Rhea" id="RHEA:11828"/>
        <dbReference type="Rhea" id="RHEA-COMP:10464"/>
        <dbReference type="Rhea" id="RHEA-COMP:17353"/>
        <dbReference type="ChEBI" id="CHEBI:15377"/>
        <dbReference type="ChEBI" id="CHEBI:15378"/>
        <dbReference type="ChEBI" id="CHEBI:83064"/>
        <dbReference type="ChEBI" id="CHEBI:173113"/>
        <dbReference type="EC" id="3.1.4.58"/>
    </reaction>
</comment>
<keyword evidence="4" id="KW-1185">Reference proteome</keyword>
<dbReference type="Pfam" id="PF13563">
    <property type="entry name" value="2_5_RNA_ligase2"/>
    <property type="match status" value="1"/>
</dbReference>
<evidence type="ECO:0000256" key="2">
    <source>
        <dbReference type="HAMAP-Rule" id="MF_01940"/>
    </source>
</evidence>
<dbReference type="SUPFAM" id="SSF55144">
    <property type="entry name" value="LigT-like"/>
    <property type="match status" value="1"/>
</dbReference>
<dbReference type="EC" id="3.1.4.58" evidence="2"/>
<organism evidence="3 4">
    <name type="scientific">Streptomyces katsurahamanus</name>
    <dbReference type="NCBI Taxonomy" id="2577098"/>
    <lineage>
        <taxon>Bacteria</taxon>
        <taxon>Bacillati</taxon>
        <taxon>Actinomycetota</taxon>
        <taxon>Actinomycetes</taxon>
        <taxon>Kitasatosporales</taxon>
        <taxon>Streptomycetaceae</taxon>
        <taxon>Streptomyces</taxon>
    </lineage>
</organism>
<protein>
    <recommendedName>
        <fullName evidence="2">RNA 2',3'-cyclic phosphodiesterase</fullName>
        <shortName evidence="2">RNA 2',3'-CPDase</shortName>
        <ecNumber evidence="2">3.1.4.58</ecNumber>
    </recommendedName>
</protein>
<reference evidence="3 4" key="1">
    <citation type="submission" date="2019-06" db="EMBL/GenBank/DDBJ databases">
        <title>Comparative genomics and metabolomics analyses of clavulanic acid producing Streptomyces species provides insight into specialized metabolism and evolution of beta-lactam biosynthetic gene clusters.</title>
        <authorList>
            <person name="Moore M.A."/>
            <person name="Cruz-Morales P."/>
            <person name="Barona Gomez F."/>
            <person name="Kapil T."/>
        </authorList>
    </citation>
    <scope>NUCLEOTIDE SEQUENCE [LARGE SCALE GENOMIC DNA]</scope>
    <source>
        <strain evidence="3 4">T-272</strain>
    </source>
</reference>
<accession>A0ABW9P2V3</accession>
<dbReference type="InterPro" id="IPR009097">
    <property type="entry name" value="Cyclic_Pdiesterase"/>
</dbReference>
<dbReference type="NCBIfam" id="TIGR02258">
    <property type="entry name" value="2_5_ligase"/>
    <property type="match status" value="1"/>
</dbReference>
<gene>
    <name evidence="3" type="primary">thpR</name>
    <name evidence="3" type="ORF">FFZ77_30875</name>
</gene>
<dbReference type="HAMAP" id="MF_01940">
    <property type="entry name" value="RNA_CPDase"/>
    <property type="match status" value="1"/>
</dbReference>
<feature type="active site" description="Proton donor" evidence="2">
    <location>
        <position position="42"/>
    </location>
</feature>
<evidence type="ECO:0000313" key="4">
    <source>
        <dbReference type="Proteomes" id="UP000460558"/>
    </source>
</evidence>
<dbReference type="Proteomes" id="UP000460558">
    <property type="component" value="Unassembled WGS sequence"/>
</dbReference>
<dbReference type="InterPro" id="IPR004175">
    <property type="entry name" value="RNA_CPDase"/>
</dbReference>
<comment type="similarity">
    <text evidence="2">Belongs to the 2H phosphoesterase superfamily. ThpR family.</text>
</comment>
<proteinExistence type="inferred from homology"/>